<comment type="catalytic activity">
    <reaction evidence="6">
        <text>2 a quinone + NADH + H(+) = 2 a 1,4-benzosemiquinone + NAD(+)</text>
        <dbReference type="Rhea" id="RHEA:65952"/>
        <dbReference type="ChEBI" id="CHEBI:15378"/>
        <dbReference type="ChEBI" id="CHEBI:57540"/>
        <dbReference type="ChEBI" id="CHEBI:57945"/>
        <dbReference type="ChEBI" id="CHEBI:132124"/>
        <dbReference type="ChEBI" id="CHEBI:134225"/>
    </reaction>
</comment>
<proteinExistence type="inferred from homology"/>
<keyword evidence="4 6" id="KW-0520">NAD</keyword>
<comment type="subunit">
    <text evidence="6">Homodimer.</text>
</comment>
<dbReference type="PANTHER" id="PTHR43741">
    <property type="entry name" value="FMN-DEPENDENT NADH-AZOREDUCTASE 1"/>
    <property type="match status" value="1"/>
</dbReference>
<dbReference type="InterPro" id="IPR029039">
    <property type="entry name" value="Flavoprotein-like_sf"/>
</dbReference>
<evidence type="ECO:0000256" key="6">
    <source>
        <dbReference type="HAMAP-Rule" id="MF_01216"/>
    </source>
</evidence>
<dbReference type="Pfam" id="PF02525">
    <property type="entry name" value="Flavodoxin_2"/>
    <property type="match status" value="1"/>
</dbReference>
<accession>A0A6N8G1R4</accession>
<evidence type="ECO:0000256" key="4">
    <source>
        <dbReference type="ARBA" id="ARBA00023027"/>
    </source>
</evidence>
<dbReference type="Proteomes" id="UP000441797">
    <property type="component" value="Unassembled WGS sequence"/>
</dbReference>
<gene>
    <name evidence="6" type="primary">azoR</name>
    <name evidence="8" type="ORF">BWI75_19945</name>
</gene>
<comment type="function">
    <text evidence="6">Also exhibits azoreductase activity. Catalyzes the reductive cleavage of the azo bond in aromatic azo compounds to the corresponding amines.</text>
</comment>
<evidence type="ECO:0000256" key="5">
    <source>
        <dbReference type="ARBA" id="ARBA00048542"/>
    </source>
</evidence>
<feature type="binding site" evidence="6">
    <location>
        <position position="10"/>
    </location>
    <ligand>
        <name>FMN</name>
        <dbReference type="ChEBI" id="CHEBI:58210"/>
    </ligand>
</feature>
<evidence type="ECO:0000259" key="7">
    <source>
        <dbReference type="Pfam" id="PF02525"/>
    </source>
</evidence>
<evidence type="ECO:0000256" key="3">
    <source>
        <dbReference type="ARBA" id="ARBA00023002"/>
    </source>
</evidence>
<sequence>MAHILHIDSSPRGDRSISRQLTKEFITAWKATFPNDSVAYRDLGHYPVPFIDEAWIAASFTSPEQITPNLESTLVETSDTLIDELLAADVWLFGIPMYNYSVPANCKAYIDQIVRVRRTFIVHDQGEYQGLVDNKKVFVITARGGTFSPSTPNARFDFQEPFLQTVFNLIGVNDITFIHTENLAGGIEARQQSLENARAEIQHLIAACGGLKP</sequence>
<comment type="cofactor">
    <cofactor evidence="6">
        <name>FMN</name>
        <dbReference type="ChEBI" id="CHEBI:58210"/>
    </cofactor>
    <text evidence="6">Binds 1 FMN per subunit.</text>
</comment>
<comment type="function">
    <text evidence="6">Quinone reductase that provides resistance to thiol-specific stress caused by electrophilic quinones.</text>
</comment>
<comment type="caution">
    <text evidence="8">The sequence shown here is derived from an EMBL/GenBank/DDBJ whole genome shotgun (WGS) entry which is preliminary data.</text>
</comment>
<dbReference type="GO" id="GO:0009055">
    <property type="term" value="F:electron transfer activity"/>
    <property type="evidence" value="ECO:0007669"/>
    <property type="project" value="UniProtKB-UniRule"/>
</dbReference>
<comment type="caution">
    <text evidence="6">Lacks conserved residue(s) required for the propagation of feature annotation.</text>
</comment>
<dbReference type="Gene3D" id="3.40.50.360">
    <property type="match status" value="1"/>
</dbReference>
<dbReference type="AlphaFoldDB" id="A0A6N8G1R4"/>
<evidence type="ECO:0000313" key="8">
    <source>
        <dbReference type="EMBL" id="MUL38535.1"/>
    </source>
</evidence>
<keyword evidence="2 6" id="KW-0288">FMN</keyword>
<reference evidence="8 9" key="1">
    <citation type="journal article" date="2019" name="Front. Microbiol.">
        <title>Genomic Features for Desiccation Tolerance and Sugar Biosynthesis in the Extremophile Gloeocapsopsis sp. UTEX B3054.</title>
        <authorList>
            <person name="Urrejola C."/>
            <person name="Alcorta J."/>
            <person name="Salas L."/>
            <person name="Vasquez M."/>
            <person name="Polz M.F."/>
            <person name="Vicuna R."/>
            <person name="Diez B."/>
        </authorList>
    </citation>
    <scope>NUCLEOTIDE SEQUENCE [LARGE SCALE GENOMIC DNA]</scope>
    <source>
        <strain evidence="8 9">1H9</strain>
    </source>
</reference>
<dbReference type="EC" id="1.7.1.17" evidence="6"/>
<dbReference type="PANTHER" id="PTHR43741:SF2">
    <property type="entry name" value="FMN-DEPENDENT NADH:QUINONE OXIDOREDUCTASE"/>
    <property type="match status" value="1"/>
</dbReference>
<dbReference type="EC" id="1.6.5.-" evidence="6"/>
<comment type="similarity">
    <text evidence="6">Belongs to the azoreductase type 1 family.</text>
</comment>
<dbReference type="RefSeq" id="WP_105220640.1">
    <property type="nucleotide sequence ID" value="NZ_CAWNSU010000065.1"/>
</dbReference>
<dbReference type="GO" id="GO:0010181">
    <property type="term" value="F:FMN binding"/>
    <property type="evidence" value="ECO:0007669"/>
    <property type="project" value="UniProtKB-UniRule"/>
</dbReference>
<feature type="domain" description="Flavodoxin-like fold" evidence="7">
    <location>
        <begin position="3"/>
        <end position="203"/>
    </location>
</feature>
<dbReference type="SUPFAM" id="SSF52218">
    <property type="entry name" value="Flavoproteins"/>
    <property type="match status" value="1"/>
</dbReference>
<comment type="catalytic activity">
    <reaction evidence="5">
        <text>N,N-dimethyl-1,4-phenylenediamine + anthranilate + 2 NAD(+) = 2-(4-dimethylaminophenyl)diazenylbenzoate + 2 NADH + 2 H(+)</text>
        <dbReference type="Rhea" id="RHEA:55872"/>
        <dbReference type="ChEBI" id="CHEBI:15378"/>
        <dbReference type="ChEBI" id="CHEBI:15783"/>
        <dbReference type="ChEBI" id="CHEBI:16567"/>
        <dbReference type="ChEBI" id="CHEBI:57540"/>
        <dbReference type="ChEBI" id="CHEBI:57945"/>
        <dbReference type="ChEBI" id="CHEBI:71579"/>
        <dbReference type="EC" id="1.7.1.17"/>
    </reaction>
    <physiologicalReaction direction="right-to-left" evidence="5">
        <dbReference type="Rhea" id="RHEA:55874"/>
    </physiologicalReaction>
</comment>
<dbReference type="GO" id="GO:0016655">
    <property type="term" value="F:oxidoreductase activity, acting on NAD(P)H, quinone or similar compound as acceptor"/>
    <property type="evidence" value="ECO:0007669"/>
    <property type="project" value="InterPro"/>
</dbReference>
<evidence type="ECO:0000256" key="1">
    <source>
        <dbReference type="ARBA" id="ARBA00022630"/>
    </source>
</evidence>
<dbReference type="InterPro" id="IPR050104">
    <property type="entry name" value="FMN-dep_NADH:Q_OxRdtase_AzoR1"/>
</dbReference>
<evidence type="ECO:0000313" key="9">
    <source>
        <dbReference type="Proteomes" id="UP000441797"/>
    </source>
</evidence>
<dbReference type="InterPro" id="IPR023048">
    <property type="entry name" value="NADH:quinone_OxRdtase_FMN_depd"/>
</dbReference>
<evidence type="ECO:0000256" key="2">
    <source>
        <dbReference type="ARBA" id="ARBA00022643"/>
    </source>
</evidence>
<dbReference type="GO" id="GO:0016652">
    <property type="term" value="F:oxidoreductase activity, acting on NAD(P)H as acceptor"/>
    <property type="evidence" value="ECO:0007669"/>
    <property type="project" value="UniProtKB-UniRule"/>
</dbReference>
<dbReference type="EMBL" id="NAPY01000042">
    <property type="protein sequence ID" value="MUL38535.1"/>
    <property type="molecule type" value="Genomic_DNA"/>
</dbReference>
<keyword evidence="9" id="KW-1185">Reference proteome</keyword>
<keyword evidence="3 6" id="KW-0560">Oxidoreductase</keyword>
<dbReference type="HAMAP" id="MF_01216">
    <property type="entry name" value="Azoreductase_type1"/>
    <property type="match status" value="1"/>
</dbReference>
<organism evidence="8 9">
    <name type="scientific">Gloeocapsopsis dulcis AAB1 = 1H9</name>
    <dbReference type="NCBI Taxonomy" id="1433147"/>
    <lineage>
        <taxon>Bacteria</taxon>
        <taxon>Bacillati</taxon>
        <taxon>Cyanobacteriota</taxon>
        <taxon>Cyanophyceae</taxon>
        <taxon>Oscillatoriophycideae</taxon>
        <taxon>Chroococcales</taxon>
        <taxon>Chroococcaceae</taxon>
        <taxon>Gloeocapsopsis</taxon>
        <taxon>Gloeocapsopsis dulcis</taxon>
    </lineage>
</organism>
<dbReference type="InterPro" id="IPR003680">
    <property type="entry name" value="Flavodoxin_fold"/>
</dbReference>
<name>A0A6N8G1R4_9CHRO</name>
<protein>
    <recommendedName>
        <fullName evidence="6">FMN dependent NADH:quinone oxidoreductase</fullName>
        <ecNumber evidence="6">1.6.5.-</ecNumber>
    </recommendedName>
    <alternativeName>
        <fullName evidence="6">Azo-dye reductase</fullName>
    </alternativeName>
    <alternativeName>
        <fullName evidence="6">FMN-dependent NADH-azo compound oxidoreductase</fullName>
    </alternativeName>
    <alternativeName>
        <fullName evidence="6">FMN-dependent NADH-azoreductase</fullName>
        <ecNumber evidence="6">1.7.1.17</ecNumber>
    </alternativeName>
</protein>
<keyword evidence="1 6" id="KW-0285">Flavoprotein</keyword>
<feature type="binding site" evidence="6">
    <location>
        <begin position="16"/>
        <end position="18"/>
    </location>
    <ligand>
        <name>FMN</name>
        <dbReference type="ChEBI" id="CHEBI:58210"/>
    </ligand>
</feature>